<feature type="binding site" evidence="6">
    <location>
        <position position="133"/>
    </location>
    <ligand>
        <name>Zn(2+)</name>
        <dbReference type="ChEBI" id="CHEBI:29105"/>
    </ligand>
</feature>
<keyword evidence="5 6" id="KW-0456">Lyase</keyword>
<dbReference type="PANTHER" id="PTHR12922:SF7">
    <property type="entry name" value="UBIQUINONE BIOSYNTHESIS PROTEIN COQ4 HOMOLOG, MITOCHONDRIAL"/>
    <property type="match status" value="1"/>
</dbReference>
<dbReference type="GeneID" id="100375451"/>
<keyword evidence="2 6" id="KW-0999">Mitochondrion inner membrane</keyword>
<comment type="catalytic activity">
    <reaction evidence="6">
        <text>a 4-hydroxy-3-methoxy-5-(all-trans-polyprenyl)benzoate + H(+) = a 2-methoxy-6-(all-trans-polyprenyl)phenol + CO2</text>
        <dbReference type="Rhea" id="RHEA:81179"/>
        <dbReference type="Rhea" id="RHEA-COMP:9551"/>
        <dbReference type="Rhea" id="RHEA-COMP:10931"/>
        <dbReference type="ChEBI" id="CHEBI:15378"/>
        <dbReference type="ChEBI" id="CHEBI:16526"/>
        <dbReference type="ChEBI" id="CHEBI:62731"/>
        <dbReference type="ChEBI" id="CHEBI:84443"/>
        <dbReference type="EC" id="4.1.1.130"/>
    </reaction>
</comment>
<keyword evidence="6" id="KW-0862">Zinc</keyword>
<keyword evidence="4 6" id="KW-0472">Membrane</keyword>
<comment type="subunit">
    <text evidence="6">Component of a multi-subunit COQ enzyme complex.</text>
</comment>
<evidence type="ECO:0000256" key="5">
    <source>
        <dbReference type="ARBA" id="ARBA00023239"/>
    </source>
</evidence>
<comment type="subcellular location">
    <subcellularLocation>
        <location evidence="6">Mitochondrion inner membrane</location>
        <topology evidence="6">Peripheral membrane protein</topology>
        <orientation evidence="6">Matrix side</orientation>
    </subcellularLocation>
</comment>
<keyword evidence="6" id="KW-0479">Metal-binding</keyword>
<dbReference type="HAMAP" id="MF_03111">
    <property type="entry name" value="Coq4"/>
    <property type="match status" value="1"/>
</dbReference>
<evidence type="ECO:0000313" key="8">
    <source>
        <dbReference type="RefSeq" id="XP_002741484.2"/>
    </source>
</evidence>
<dbReference type="RefSeq" id="XP_002741484.2">
    <property type="nucleotide sequence ID" value="XM_002741438.2"/>
</dbReference>
<feature type="binding site" evidence="6">
    <location>
        <position position="145"/>
    </location>
    <ligand>
        <name>Zn(2+)</name>
        <dbReference type="ChEBI" id="CHEBI:29105"/>
    </ligand>
</feature>
<feature type="binding site" evidence="6">
    <location>
        <position position="129"/>
    </location>
    <ligand>
        <name>Zn(2+)</name>
        <dbReference type="ChEBI" id="CHEBI:29105"/>
    </ligand>
</feature>
<accession>A0ABM0H0H1</accession>
<evidence type="ECO:0000256" key="2">
    <source>
        <dbReference type="ARBA" id="ARBA00022792"/>
    </source>
</evidence>
<gene>
    <name evidence="8" type="primary">LOC100375451</name>
</gene>
<dbReference type="EC" id="4.1.1.130" evidence="6"/>
<sequence length="227" mass="26673">MAFYNQYRDVRYIWKTILAFGSTAMAFYNQYRHDMVAVSGETTGYPVIPLIKRRMMADPVGRQILSEKPRINTRTIDMDYLRSLPEGLFGRDYADYMDKHKISADTRMPVKFIDNIEDAYVIQRYREVHDFCHSFLGMPTNFKGEVVVKWFEWIQTGLPMCGFAAALAPIKLPLSKRIDLTRDYIVWTIKTALNAKFYMNIYFEKHFEQPLDEFRQELGIGTPPEMT</sequence>
<reference evidence="8" key="1">
    <citation type="submission" date="2025-08" db="UniProtKB">
        <authorList>
            <consortium name="RefSeq"/>
        </authorList>
    </citation>
    <scope>IDENTIFICATION</scope>
    <source>
        <tissue evidence="8">Testes</tissue>
    </source>
</reference>
<proteinExistence type="inferred from homology"/>
<keyword evidence="1 6" id="KW-0831">Ubiquinone biosynthesis</keyword>
<evidence type="ECO:0000256" key="6">
    <source>
        <dbReference type="HAMAP-Rule" id="MF_03111"/>
    </source>
</evidence>
<comment type="cofactor">
    <cofactor evidence="6">
        <name>Zn(2+)</name>
        <dbReference type="ChEBI" id="CHEBI:29105"/>
    </cofactor>
</comment>
<name>A0ABM0H0H1_SACKO</name>
<evidence type="ECO:0000256" key="1">
    <source>
        <dbReference type="ARBA" id="ARBA00022688"/>
    </source>
</evidence>
<comment type="similarity">
    <text evidence="6">Belongs to the COQ4 family.</text>
</comment>
<keyword evidence="3 6" id="KW-0496">Mitochondrion</keyword>
<comment type="pathway">
    <text evidence="6">Cofactor biosynthesis; ubiquinone biosynthesis.</text>
</comment>
<protein>
    <recommendedName>
        <fullName evidence="6">Ubiquinone biosynthesis protein COQ4 homolog, mitochondrial</fullName>
    </recommendedName>
    <alternativeName>
        <fullName evidence="6">4-hydroxy-3-methoxy-5-polyprenylbenzoate decarboxylase</fullName>
        <ecNumber evidence="6">4.1.1.130</ecNumber>
    </alternativeName>
    <alternativeName>
        <fullName evidence="6">Coenzyme Q biosynthesis protein 4 homolog</fullName>
    </alternativeName>
</protein>
<keyword evidence="7" id="KW-1185">Reference proteome</keyword>
<dbReference type="Pfam" id="PF05019">
    <property type="entry name" value="Coq4"/>
    <property type="match status" value="1"/>
</dbReference>
<dbReference type="InterPro" id="IPR027540">
    <property type="entry name" value="Coq4_euk"/>
</dbReference>
<dbReference type="PANTHER" id="PTHR12922">
    <property type="entry name" value="UBIQUINONE BIOSYNTHESIS PROTEIN"/>
    <property type="match status" value="1"/>
</dbReference>
<organism evidence="7 8">
    <name type="scientific">Saccoglossus kowalevskii</name>
    <name type="common">Acorn worm</name>
    <dbReference type="NCBI Taxonomy" id="10224"/>
    <lineage>
        <taxon>Eukaryota</taxon>
        <taxon>Metazoa</taxon>
        <taxon>Hemichordata</taxon>
        <taxon>Enteropneusta</taxon>
        <taxon>Harrimaniidae</taxon>
        <taxon>Saccoglossus</taxon>
    </lineage>
</organism>
<evidence type="ECO:0000256" key="3">
    <source>
        <dbReference type="ARBA" id="ARBA00023128"/>
    </source>
</evidence>
<feature type="binding site" evidence="6">
    <location>
        <position position="130"/>
    </location>
    <ligand>
        <name>Zn(2+)</name>
        <dbReference type="ChEBI" id="CHEBI:29105"/>
    </ligand>
</feature>
<dbReference type="Proteomes" id="UP000694865">
    <property type="component" value="Unplaced"/>
</dbReference>
<evidence type="ECO:0000313" key="7">
    <source>
        <dbReference type="Proteomes" id="UP000694865"/>
    </source>
</evidence>
<evidence type="ECO:0000256" key="4">
    <source>
        <dbReference type="ARBA" id="ARBA00023136"/>
    </source>
</evidence>
<dbReference type="InterPro" id="IPR007715">
    <property type="entry name" value="Coq4"/>
</dbReference>
<comment type="function">
    <text evidence="6">Lyase that catalyzes the C1-decarboxylation of 4-hydroxy-3-methoxy-5-(all-trans-polyprenyl)benzoic acid into 2-methoxy-6-(all-trans-polyprenyl)phenol during ubiquinone biosynthesis.</text>
</comment>